<comment type="caution">
    <text evidence="2">The sequence shown here is derived from an EMBL/GenBank/DDBJ whole genome shotgun (WGS) entry which is preliminary data.</text>
</comment>
<sequence>MKQADDIARLVALRTLREERARAAIALQSARLKQKQRELDAADAAIVSHDAEMDDRERKFLDAMNISPVSERELGRARDRLFLSDQRREDLEEERYLIARSVDESEATLNELHAEWRRRLFARDKLADMHKQLAAAGRIGIEARSELEIEDLTVVRTEAPC</sequence>
<proteinExistence type="predicted"/>
<keyword evidence="1" id="KW-0175">Coiled coil</keyword>
<dbReference type="Gene3D" id="1.10.287.1700">
    <property type="match status" value="1"/>
</dbReference>
<accession>A0ABT3QS65</accession>
<name>A0ABT3QS65_9HYPH</name>
<dbReference type="InterPro" id="IPR053716">
    <property type="entry name" value="Flag_assembly_chemotaxis_eff"/>
</dbReference>
<gene>
    <name evidence="2" type="ORF">OPR82_17175</name>
</gene>
<dbReference type="EMBL" id="JAPHAV010000011">
    <property type="protein sequence ID" value="MCX2698472.1"/>
    <property type="molecule type" value="Genomic_DNA"/>
</dbReference>
<evidence type="ECO:0000256" key="1">
    <source>
        <dbReference type="SAM" id="Coils"/>
    </source>
</evidence>
<reference evidence="2 3" key="1">
    <citation type="submission" date="2022-11" db="EMBL/GenBank/DDBJ databases">
        <title>Brucella sp. YY2X, whole genome shotgun sequencing project.</title>
        <authorList>
            <person name="Yang Y."/>
        </authorList>
    </citation>
    <scope>NUCLEOTIDE SEQUENCE [LARGE SCALE GENOMIC DNA]</scope>
    <source>
        <strain evidence="2 3">YY2X</strain>
    </source>
</reference>
<evidence type="ECO:0000313" key="2">
    <source>
        <dbReference type="EMBL" id="MCX2698472.1"/>
    </source>
</evidence>
<organism evidence="2 3">
    <name type="scientific">Ochrobactrum chromiisoli</name>
    <dbReference type="NCBI Taxonomy" id="2993941"/>
    <lineage>
        <taxon>Bacteria</taxon>
        <taxon>Pseudomonadati</taxon>
        <taxon>Pseudomonadota</taxon>
        <taxon>Alphaproteobacteria</taxon>
        <taxon>Hyphomicrobiales</taxon>
        <taxon>Brucellaceae</taxon>
        <taxon>Brucella/Ochrobactrum group</taxon>
        <taxon>Ochrobactrum</taxon>
    </lineage>
</organism>
<keyword evidence="3" id="KW-1185">Reference proteome</keyword>
<protein>
    <recommendedName>
        <fullName evidence="4">Type III secretion protein</fullName>
    </recommendedName>
</protein>
<feature type="coiled-coil region" evidence="1">
    <location>
        <begin position="13"/>
        <end position="52"/>
    </location>
</feature>
<dbReference type="RefSeq" id="WP_265986183.1">
    <property type="nucleotide sequence ID" value="NZ_JAPHAV010000011.1"/>
</dbReference>
<evidence type="ECO:0008006" key="4">
    <source>
        <dbReference type="Google" id="ProtNLM"/>
    </source>
</evidence>
<dbReference type="Proteomes" id="UP001301216">
    <property type="component" value="Unassembled WGS sequence"/>
</dbReference>
<evidence type="ECO:0000313" key="3">
    <source>
        <dbReference type="Proteomes" id="UP001301216"/>
    </source>
</evidence>